<keyword evidence="3" id="KW-1185">Reference proteome</keyword>
<proteinExistence type="predicted"/>
<feature type="compositionally biased region" description="Basic and acidic residues" evidence="1">
    <location>
        <begin position="187"/>
        <end position="214"/>
    </location>
</feature>
<evidence type="ECO:0000313" key="2">
    <source>
        <dbReference type="EMBL" id="GAA3907443.1"/>
    </source>
</evidence>
<dbReference type="EMBL" id="BAABAJ010000004">
    <property type="protein sequence ID" value="GAA3907443.1"/>
    <property type="molecule type" value="Genomic_DNA"/>
</dbReference>
<evidence type="ECO:0000256" key="1">
    <source>
        <dbReference type="SAM" id="MobiDB-lite"/>
    </source>
</evidence>
<name>A0ABP7LTR1_9ACTN</name>
<gene>
    <name evidence="2" type="ORF">GCM10022244_16920</name>
</gene>
<accession>A0ABP7LTR1</accession>
<protein>
    <submittedName>
        <fullName evidence="2">Uncharacterized protein</fullName>
    </submittedName>
</protein>
<dbReference type="RefSeq" id="WP_345280177.1">
    <property type="nucleotide sequence ID" value="NZ_BAABAJ010000004.1"/>
</dbReference>
<evidence type="ECO:0000313" key="3">
    <source>
        <dbReference type="Proteomes" id="UP001501000"/>
    </source>
</evidence>
<comment type="caution">
    <text evidence="2">The sequence shown here is derived from an EMBL/GenBank/DDBJ whole genome shotgun (WGS) entry which is preliminary data.</text>
</comment>
<reference evidence="3" key="1">
    <citation type="journal article" date="2019" name="Int. J. Syst. Evol. Microbiol.">
        <title>The Global Catalogue of Microorganisms (GCM) 10K type strain sequencing project: providing services to taxonomists for standard genome sequencing and annotation.</title>
        <authorList>
            <consortium name="The Broad Institute Genomics Platform"/>
            <consortium name="The Broad Institute Genome Sequencing Center for Infectious Disease"/>
            <person name="Wu L."/>
            <person name="Ma J."/>
        </authorList>
    </citation>
    <scope>NUCLEOTIDE SEQUENCE [LARGE SCALE GENOMIC DNA]</scope>
    <source>
        <strain evidence="3">JCM 16956</strain>
    </source>
</reference>
<sequence length="214" mass="23192">MGGDDPDLAAPEGALELIAQGIDKAHRELGDLTVGQQAVTGRGFSGLALSGVQLGHQGLADEFTSFCDRWGWGVRDLMQRANVFAAGLGVSAGAFAEQEQYLKDTFKIATNAAVGNPHLSEDEVSRQSWDEIASRRATDGADYSAESFRQSWDEIGRTWRDTGYEVQDGMLDSLRRSGALSPGEAEALGREAREQFEPSDEAVRRAQEPGWGDR</sequence>
<organism evidence="2 3">
    <name type="scientific">Streptomyces gulbargensis</name>
    <dbReference type="NCBI Taxonomy" id="364901"/>
    <lineage>
        <taxon>Bacteria</taxon>
        <taxon>Bacillati</taxon>
        <taxon>Actinomycetota</taxon>
        <taxon>Actinomycetes</taxon>
        <taxon>Kitasatosporales</taxon>
        <taxon>Streptomycetaceae</taxon>
        <taxon>Streptomyces</taxon>
    </lineage>
</organism>
<dbReference type="Proteomes" id="UP001501000">
    <property type="component" value="Unassembled WGS sequence"/>
</dbReference>
<feature type="region of interest" description="Disordered" evidence="1">
    <location>
        <begin position="175"/>
        <end position="214"/>
    </location>
</feature>